<evidence type="ECO:0000313" key="2">
    <source>
        <dbReference type="EMBL" id="CAA7057747.1"/>
    </source>
</evidence>
<dbReference type="InterPro" id="IPR000477">
    <property type="entry name" value="RT_dom"/>
</dbReference>
<organism evidence="2 3">
    <name type="scientific">Microthlaspi erraticum</name>
    <dbReference type="NCBI Taxonomy" id="1685480"/>
    <lineage>
        <taxon>Eukaryota</taxon>
        <taxon>Viridiplantae</taxon>
        <taxon>Streptophyta</taxon>
        <taxon>Embryophyta</taxon>
        <taxon>Tracheophyta</taxon>
        <taxon>Spermatophyta</taxon>
        <taxon>Magnoliopsida</taxon>
        <taxon>eudicotyledons</taxon>
        <taxon>Gunneridae</taxon>
        <taxon>Pentapetalae</taxon>
        <taxon>rosids</taxon>
        <taxon>malvids</taxon>
        <taxon>Brassicales</taxon>
        <taxon>Brassicaceae</taxon>
        <taxon>Coluteocarpeae</taxon>
        <taxon>Microthlaspi</taxon>
    </lineage>
</organism>
<accession>A0A6D2KZ26</accession>
<reference evidence="2" key="1">
    <citation type="submission" date="2020-01" db="EMBL/GenBank/DDBJ databases">
        <authorList>
            <person name="Mishra B."/>
        </authorList>
    </citation>
    <scope>NUCLEOTIDE SEQUENCE [LARGE SCALE GENOMIC DNA]</scope>
</reference>
<dbReference type="AlphaFoldDB" id="A0A6D2KZ26"/>
<name>A0A6D2KZ26_9BRAS</name>
<protein>
    <recommendedName>
        <fullName evidence="1">Reverse transcriptase domain-containing protein</fullName>
    </recommendedName>
</protein>
<feature type="domain" description="Reverse transcriptase" evidence="1">
    <location>
        <begin position="23"/>
        <end position="119"/>
    </location>
</feature>
<keyword evidence="3" id="KW-1185">Reference proteome</keyword>
<proteinExistence type="predicted"/>
<dbReference type="EMBL" id="CACVBM020001706">
    <property type="protein sequence ID" value="CAA7057747.1"/>
    <property type="molecule type" value="Genomic_DNA"/>
</dbReference>
<sequence>MVNDFLLSGNFDERLNMTNICLIPKSERPTRMTELRPISLCNVGYKIISKVLCQRLRCDPTKIDFGDPICVCTRSPISDNILIAQEMFHGLRTNKSCKGKYMAVKTDMSKAYDRVEWPFIEL</sequence>
<dbReference type="Pfam" id="PF00078">
    <property type="entry name" value="RVT_1"/>
    <property type="match status" value="1"/>
</dbReference>
<evidence type="ECO:0000313" key="3">
    <source>
        <dbReference type="Proteomes" id="UP000467841"/>
    </source>
</evidence>
<dbReference type="Proteomes" id="UP000467841">
    <property type="component" value="Unassembled WGS sequence"/>
</dbReference>
<evidence type="ECO:0000259" key="1">
    <source>
        <dbReference type="Pfam" id="PF00078"/>
    </source>
</evidence>
<comment type="caution">
    <text evidence="2">The sequence shown here is derived from an EMBL/GenBank/DDBJ whole genome shotgun (WGS) entry which is preliminary data.</text>
</comment>
<gene>
    <name evidence="2" type="ORF">MERR_LOCUS44983</name>
</gene>
<dbReference type="PANTHER" id="PTHR19446">
    <property type="entry name" value="REVERSE TRANSCRIPTASES"/>
    <property type="match status" value="1"/>
</dbReference>
<dbReference type="OrthoDB" id="1937198at2759"/>